<organism evidence="4 5">
    <name type="scientific">Sphingomonas kyeonggiensis</name>
    <dbReference type="NCBI Taxonomy" id="1268553"/>
    <lineage>
        <taxon>Bacteria</taxon>
        <taxon>Pseudomonadati</taxon>
        <taxon>Pseudomonadota</taxon>
        <taxon>Alphaproteobacteria</taxon>
        <taxon>Sphingomonadales</taxon>
        <taxon>Sphingomonadaceae</taxon>
        <taxon>Sphingomonas</taxon>
    </lineage>
</organism>
<sequence length="292" mass="32473">MPRLLATSALALCLLAAAPAVHAQTAPLAAPGYVLPDTETWELKSADGYPYQIFVSKPDGPAPEGGWPVLLVLDGNAMFAGFAETRRMHEYMKADPGKTIIVGVGYKTDKAYDIRRIRDFTGGPPPPPWDVSLAKAPYGGWDPFLDFLTGPLRSELDRRYTINRDRQALFGHSLGGLFAIHTMFTRPSAFHALIAASPSLFWHDQEMQQEERAFAAGLQSGKTIRVARLMVVWGEREETILERWDAEAFVRRMDPLSAHGLRARHEAYDDEVHITVPARAVTSTLRFAFAWP</sequence>
<accession>A0A7W7NTG1</accession>
<dbReference type="InterPro" id="IPR029058">
    <property type="entry name" value="AB_hydrolase_fold"/>
</dbReference>
<evidence type="ECO:0000313" key="4">
    <source>
        <dbReference type="EMBL" id="MBB4839866.1"/>
    </source>
</evidence>
<dbReference type="EMBL" id="JACHLN010000003">
    <property type="protein sequence ID" value="MBB4839866.1"/>
    <property type="molecule type" value="Genomic_DNA"/>
</dbReference>
<evidence type="ECO:0000313" key="5">
    <source>
        <dbReference type="Proteomes" id="UP000575241"/>
    </source>
</evidence>
<dbReference type="RefSeq" id="WP_184168403.1">
    <property type="nucleotide sequence ID" value="NZ_JACHLN010000003.1"/>
</dbReference>
<dbReference type="Proteomes" id="UP000575241">
    <property type="component" value="Unassembled WGS sequence"/>
</dbReference>
<dbReference type="PANTHER" id="PTHR40841:SF2">
    <property type="entry name" value="SIDEROPHORE-DEGRADING ESTERASE (EUROFUNG)"/>
    <property type="match status" value="1"/>
</dbReference>
<feature type="chain" id="PRO_5030781175" evidence="3">
    <location>
        <begin position="24"/>
        <end position="292"/>
    </location>
</feature>
<feature type="signal peptide" evidence="3">
    <location>
        <begin position="1"/>
        <end position="23"/>
    </location>
</feature>
<dbReference type="Gene3D" id="3.40.50.1820">
    <property type="entry name" value="alpha/beta hydrolase"/>
    <property type="match status" value="1"/>
</dbReference>
<comment type="caution">
    <text evidence="4">The sequence shown here is derived from an EMBL/GenBank/DDBJ whole genome shotgun (WGS) entry which is preliminary data.</text>
</comment>
<evidence type="ECO:0000256" key="2">
    <source>
        <dbReference type="ARBA" id="ARBA00022801"/>
    </source>
</evidence>
<name>A0A7W7NTG1_9SPHN</name>
<dbReference type="InterPro" id="IPR000801">
    <property type="entry name" value="Esterase-like"/>
</dbReference>
<proteinExistence type="inferred from homology"/>
<gene>
    <name evidence="4" type="ORF">HNP52_002958</name>
</gene>
<dbReference type="AlphaFoldDB" id="A0A7W7NTG1"/>
<keyword evidence="3" id="KW-0732">Signal</keyword>
<dbReference type="SUPFAM" id="SSF53474">
    <property type="entry name" value="alpha/beta-Hydrolases"/>
    <property type="match status" value="1"/>
</dbReference>
<dbReference type="GO" id="GO:0016788">
    <property type="term" value="F:hydrolase activity, acting on ester bonds"/>
    <property type="evidence" value="ECO:0007669"/>
    <property type="project" value="TreeGrafter"/>
</dbReference>
<dbReference type="PANTHER" id="PTHR40841">
    <property type="entry name" value="SIDEROPHORE TRIACETYLFUSARININE C ESTERASE"/>
    <property type="match status" value="1"/>
</dbReference>
<protein>
    <submittedName>
        <fullName evidence="4">Putative alpha/beta superfamily hydrolase</fullName>
    </submittedName>
</protein>
<evidence type="ECO:0000256" key="3">
    <source>
        <dbReference type="SAM" id="SignalP"/>
    </source>
</evidence>
<keyword evidence="5" id="KW-1185">Reference proteome</keyword>
<keyword evidence="2 4" id="KW-0378">Hydrolase</keyword>
<dbReference type="Pfam" id="PF00756">
    <property type="entry name" value="Esterase"/>
    <property type="match status" value="1"/>
</dbReference>
<evidence type="ECO:0000256" key="1">
    <source>
        <dbReference type="ARBA" id="ARBA00005622"/>
    </source>
</evidence>
<dbReference type="InterPro" id="IPR052558">
    <property type="entry name" value="Siderophore_Hydrolase_D"/>
</dbReference>
<reference evidence="4 5" key="1">
    <citation type="submission" date="2020-08" db="EMBL/GenBank/DDBJ databases">
        <title>Functional genomics of gut bacteria from endangered species of beetles.</title>
        <authorList>
            <person name="Carlos-Shanley C."/>
        </authorList>
    </citation>
    <scope>NUCLEOTIDE SEQUENCE [LARGE SCALE GENOMIC DNA]</scope>
    <source>
        <strain evidence="4 5">S00224</strain>
    </source>
</reference>
<comment type="similarity">
    <text evidence="1">Belongs to the esterase D family.</text>
</comment>